<protein>
    <submittedName>
        <fullName evidence="2">Uncharacterized protein</fullName>
    </submittedName>
</protein>
<keyword evidence="3" id="KW-1185">Reference proteome</keyword>
<evidence type="ECO:0000256" key="1">
    <source>
        <dbReference type="SAM" id="SignalP"/>
    </source>
</evidence>
<sequence>MKGSYKSLIRLTAMVLIAGIMFSGQISAKPESYEACFGRCYLHCIDQKPGEQVHRTYCINSCDAKCKGKQAPDRRGKNLANKN</sequence>
<evidence type="ECO:0000313" key="2">
    <source>
        <dbReference type="EMBL" id="MCL7050562.1"/>
    </source>
</evidence>
<organism evidence="2 3">
    <name type="scientific">Papaver nudicaule</name>
    <name type="common">Iceland poppy</name>
    <dbReference type="NCBI Taxonomy" id="74823"/>
    <lineage>
        <taxon>Eukaryota</taxon>
        <taxon>Viridiplantae</taxon>
        <taxon>Streptophyta</taxon>
        <taxon>Embryophyta</taxon>
        <taxon>Tracheophyta</taxon>
        <taxon>Spermatophyta</taxon>
        <taxon>Magnoliopsida</taxon>
        <taxon>Ranunculales</taxon>
        <taxon>Papaveraceae</taxon>
        <taxon>Papaveroideae</taxon>
        <taxon>Papaver</taxon>
    </lineage>
</organism>
<keyword evidence="1" id="KW-0732">Signal</keyword>
<proteinExistence type="predicted"/>
<dbReference type="Proteomes" id="UP001177140">
    <property type="component" value="Unassembled WGS sequence"/>
</dbReference>
<evidence type="ECO:0000313" key="3">
    <source>
        <dbReference type="Proteomes" id="UP001177140"/>
    </source>
</evidence>
<dbReference type="AlphaFoldDB" id="A0AA42B405"/>
<feature type="chain" id="PRO_5041438290" evidence="1">
    <location>
        <begin position="29"/>
        <end position="83"/>
    </location>
</feature>
<feature type="signal peptide" evidence="1">
    <location>
        <begin position="1"/>
        <end position="28"/>
    </location>
</feature>
<comment type="caution">
    <text evidence="2">The sequence shown here is derived from an EMBL/GenBank/DDBJ whole genome shotgun (WGS) entry which is preliminary data.</text>
</comment>
<accession>A0AA42B405</accession>
<name>A0AA42B405_PAPNU</name>
<dbReference type="EMBL" id="JAJJMA010329237">
    <property type="protein sequence ID" value="MCL7050562.1"/>
    <property type="molecule type" value="Genomic_DNA"/>
</dbReference>
<reference evidence="2" key="1">
    <citation type="submission" date="2022-03" db="EMBL/GenBank/DDBJ databases">
        <title>A functionally conserved STORR gene fusion in Papaver species that diverged 16.8 million years ago.</title>
        <authorList>
            <person name="Catania T."/>
        </authorList>
    </citation>
    <scope>NUCLEOTIDE SEQUENCE</scope>
    <source>
        <strain evidence="2">S-191538</strain>
    </source>
</reference>
<gene>
    <name evidence="2" type="ORF">MKW94_023522</name>
</gene>